<organism evidence="2 3">
    <name type="scientific">Maliponia aquimaris</name>
    <dbReference type="NCBI Taxonomy" id="1673631"/>
    <lineage>
        <taxon>Bacteria</taxon>
        <taxon>Pseudomonadati</taxon>
        <taxon>Pseudomonadota</taxon>
        <taxon>Alphaproteobacteria</taxon>
        <taxon>Rhodobacterales</taxon>
        <taxon>Paracoccaceae</taxon>
        <taxon>Maliponia</taxon>
    </lineage>
</organism>
<accession>A0A238K175</accession>
<protein>
    <recommendedName>
        <fullName evidence="1">DUF6647 domain-containing protein</fullName>
    </recommendedName>
</protein>
<dbReference type="Pfam" id="PF20352">
    <property type="entry name" value="DUF6647"/>
    <property type="match status" value="1"/>
</dbReference>
<dbReference type="RefSeq" id="WP_094019637.1">
    <property type="nucleotide sequence ID" value="NZ_FXYF01000002.1"/>
</dbReference>
<evidence type="ECO:0000313" key="2">
    <source>
        <dbReference type="EMBL" id="SMX36104.1"/>
    </source>
</evidence>
<evidence type="ECO:0000259" key="1">
    <source>
        <dbReference type="Pfam" id="PF20352"/>
    </source>
</evidence>
<proteinExistence type="predicted"/>
<dbReference type="AlphaFoldDB" id="A0A238K175"/>
<evidence type="ECO:0000313" key="3">
    <source>
        <dbReference type="Proteomes" id="UP000207598"/>
    </source>
</evidence>
<sequence length="156" mass="17642">MDILIDALLAWIGDNTDYDVADIPPPIVLQVSPAELTREFYTDLAHLIPDDGVDERLNGLYAFNNGPHGTIYLVRAADIFGAEDFDDPTENPLFREILLHELVHHVQRKSGAFENWPCPAIGETEAYRLGGRYLRQTRTTDPLGNRNFWAAIYARC</sequence>
<name>A0A238K175_9RHOB</name>
<dbReference type="InterPro" id="IPR046589">
    <property type="entry name" value="DUF6647"/>
</dbReference>
<dbReference type="EMBL" id="FXYF01000002">
    <property type="protein sequence ID" value="SMX36104.1"/>
    <property type="molecule type" value="Genomic_DNA"/>
</dbReference>
<keyword evidence="3" id="KW-1185">Reference proteome</keyword>
<dbReference type="OrthoDB" id="9775358at2"/>
<reference evidence="2 3" key="1">
    <citation type="submission" date="2017-05" db="EMBL/GenBank/DDBJ databases">
        <authorList>
            <person name="Song R."/>
            <person name="Chenine A.L."/>
            <person name="Ruprecht R.M."/>
        </authorList>
    </citation>
    <scope>NUCLEOTIDE SEQUENCE [LARGE SCALE GENOMIC DNA]</scope>
    <source>
        <strain evidence="2 3">CECT 8898</strain>
    </source>
</reference>
<feature type="domain" description="DUF6647" evidence="1">
    <location>
        <begin position="6"/>
        <end position="135"/>
    </location>
</feature>
<dbReference type="Proteomes" id="UP000207598">
    <property type="component" value="Unassembled WGS sequence"/>
</dbReference>
<gene>
    <name evidence="2" type="ORF">MAA8898_00753</name>
</gene>